<keyword evidence="2" id="KW-1185">Reference proteome</keyword>
<dbReference type="RefSeq" id="WP_227616030.1">
    <property type="nucleotide sequence ID" value="NZ_JAJEPR010000035.1"/>
</dbReference>
<comment type="caution">
    <text evidence="1">The sequence shown here is derived from an EMBL/GenBank/DDBJ whole genome shotgun (WGS) entry which is preliminary data.</text>
</comment>
<name>A0AAE3DV28_9FIRM</name>
<sequence>MKKLTNMTTHSFDLEHFGNNAGLKEFLRRHSLDGLELMEIGEDEKQILQKEDVVGFHRLHYPCWHCFWIS</sequence>
<proteinExistence type="predicted"/>
<organism evidence="1 2">
    <name type="scientific">Fusicatenibacter faecihominis</name>
    <dbReference type="NCBI Taxonomy" id="2881276"/>
    <lineage>
        <taxon>Bacteria</taxon>
        <taxon>Bacillati</taxon>
        <taxon>Bacillota</taxon>
        <taxon>Clostridia</taxon>
        <taxon>Lachnospirales</taxon>
        <taxon>Lachnospiraceae</taxon>
        <taxon>Fusicatenibacter</taxon>
    </lineage>
</organism>
<dbReference type="Proteomes" id="UP001197875">
    <property type="component" value="Unassembled WGS sequence"/>
</dbReference>
<reference evidence="1 2" key="1">
    <citation type="submission" date="2021-10" db="EMBL/GenBank/DDBJ databases">
        <title>Anaerobic single-cell dispensing facilitates the cultivation of human gut bacteria.</title>
        <authorList>
            <person name="Afrizal A."/>
        </authorList>
    </citation>
    <scope>NUCLEOTIDE SEQUENCE [LARGE SCALE GENOMIC DNA]</scope>
    <source>
        <strain evidence="1 2">CLA-AA-H277</strain>
    </source>
</reference>
<evidence type="ECO:0000313" key="1">
    <source>
        <dbReference type="EMBL" id="MCC2191035.1"/>
    </source>
</evidence>
<protein>
    <submittedName>
        <fullName evidence="1">Uncharacterized protein</fullName>
    </submittedName>
</protein>
<gene>
    <name evidence="1" type="ORF">LKD71_14735</name>
</gene>
<evidence type="ECO:0000313" key="2">
    <source>
        <dbReference type="Proteomes" id="UP001197875"/>
    </source>
</evidence>
<dbReference type="AlphaFoldDB" id="A0AAE3DV28"/>
<accession>A0AAE3DV28</accession>
<dbReference type="EMBL" id="JAJEPR010000035">
    <property type="protein sequence ID" value="MCC2191035.1"/>
    <property type="molecule type" value="Genomic_DNA"/>
</dbReference>